<feature type="region of interest" description="Disordered" evidence="1">
    <location>
        <begin position="271"/>
        <end position="307"/>
    </location>
</feature>
<feature type="compositionally biased region" description="Polar residues" evidence="1">
    <location>
        <begin position="11"/>
        <end position="21"/>
    </location>
</feature>
<feature type="compositionally biased region" description="Basic and acidic residues" evidence="1">
    <location>
        <begin position="22"/>
        <end position="35"/>
    </location>
</feature>
<dbReference type="GO" id="GO:0051015">
    <property type="term" value="F:actin filament binding"/>
    <property type="evidence" value="ECO:0007669"/>
    <property type="project" value="InterPro"/>
</dbReference>
<dbReference type="STRING" id="1287681.M7TBP9"/>
<dbReference type="eggNOG" id="KOG0443">
    <property type="taxonomic scope" value="Eukaryota"/>
</dbReference>
<reference evidence="6" key="1">
    <citation type="journal article" date="2013" name="Genome Announc.">
        <title>Draft genome sequence of the grapevine dieback fungus Eutypa lata UCR-EL1.</title>
        <authorList>
            <person name="Blanco-Ulate B."/>
            <person name="Rolshausen P.E."/>
            <person name="Cantu D."/>
        </authorList>
    </citation>
    <scope>NUCLEOTIDE SEQUENCE [LARGE SCALE GENOMIC DNA]</scope>
    <source>
        <strain evidence="6">UCR-EL1</strain>
    </source>
</reference>
<evidence type="ECO:0000256" key="1">
    <source>
        <dbReference type="SAM" id="MobiDB-lite"/>
    </source>
</evidence>
<dbReference type="InterPro" id="IPR025118">
    <property type="entry name" value="DUF4045"/>
</dbReference>
<dbReference type="InterPro" id="IPR007122">
    <property type="entry name" value="Villin/Gelsolin"/>
</dbReference>
<dbReference type="SUPFAM" id="SSF55753">
    <property type="entry name" value="Actin depolymerizing proteins"/>
    <property type="match status" value="3"/>
</dbReference>
<dbReference type="PANTHER" id="PTHR11977:SF133">
    <property type="entry name" value="DUF4045 DOMAIN-CONTAINING PROTEIN"/>
    <property type="match status" value="1"/>
</dbReference>
<feature type="compositionally biased region" description="Low complexity" evidence="1">
    <location>
        <begin position="271"/>
        <end position="289"/>
    </location>
</feature>
<feature type="domain" description="Gelsolin-like" evidence="2">
    <location>
        <begin position="585"/>
        <end position="643"/>
    </location>
</feature>
<dbReference type="Pfam" id="PF00626">
    <property type="entry name" value="Gelsolin"/>
    <property type="match status" value="1"/>
</dbReference>
<dbReference type="OMA" id="SASADHW"/>
<feature type="compositionally biased region" description="Basic and acidic residues" evidence="1">
    <location>
        <begin position="167"/>
        <end position="184"/>
    </location>
</feature>
<sequence length="706" mass="77217">MAGPNLAAGFNRSSSQTSSTVTDEKAAIETTDGHDTTSPSTAEKPKPEVKPKPDTPPVKDFRASLKSRQTPSTSTGNAPAAEFKNVFGNLRKTTAQSYKPPDELKDNIMKGKAALNNTGGPQKPERKDEFKEAILARKKSFHQVQSEGRGVTRNNSAASETPVPEGLVKRIELQRTGTWKRDSAAVDGVTIDPKRSSVASKPDLVENASDKPERASLHKKKDSTLDSLKAKLTDEPSTKPGFQGETNAPGRLPGRLAGGALANRFNPALAGLLARGPPGSSGSGSAPRSNSQSDDSARDIGTEAGSGRRIRRDLMPVLFPWNLSNRRGRFQITTRSHLQLHLLYGHQSNYKTSRQLFQFSADGKKIPVPSHRERTLFEREMYLCVHTFNNEAGKKTTEVYFWAGDEVPQSAAEDASIFVSRETRAVGGQLVKLQQNKETPEFLQALGGIVITQRGSGNKYDSLAPHMLCGRRHLGHVVFDEVDFTPSSLCSGFPYVITQAGRCYLWKGKGSGVDELSCARLIGMDFALSGEMEEIEDGHESSNFWNLFDGGSKSASADHWRLKPSYDKYCGRLFYSDAASRQQIVELSPFSQGDLKPTGIYILDAFFEMYIIVGSRAQSQYASFHNALDFAQEYAILAAGMEDRPFVPISTVVLEGIPRDMKSVFRKWRDTDSPTTMNVSGAGTGLKRGRSLRVMPLNQALQALSG</sequence>
<dbReference type="Proteomes" id="UP000012174">
    <property type="component" value="Unassembled WGS sequence"/>
</dbReference>
<feature type="compositionally biased region" description="Polar residues" evidence="1">
    <location>
        <begin position="142"/>
        <end position="159"/>
    </location>
</feature>
<dbReference type="InterPro" id="IPR029006">
    <property type="entry name" value="ADF-H/Gelsolin-like_dom_sf"/>
</dbReference>
<dbReference type="GO" id="GO:0008154">
    <property type="term" value="P:actin polymerization or depolymerization"/>
    <property type="evidence" value="ECO:0007669"/>
    <property type="project" value="TreeGrafter"/>
</dbReference>
<feature type="domain" description="DUF7904" evidence="4">
    <location>
        <begin position="355"/>
        <end position="454"/>
    </location>
</feature>
<protein>
    <submittedName>
        <fullName evidence="5">Putative gelsolin repeat protein</fullName>
    </submittedName>
</protein>
<evidence type="ECO:0000313" key="5">
    <source>
        <dbReference type="EMBL" id="EMR67316.1"/>
    </source>
</evidence>
<name>M7TBP9_EUTLA</name>
<dbReference type="Gene3D" id="3.40.20.10">
    <property type="entry name" value="Severin"/>
    <property type="match status" value="3"/>
</dbReference>
<feature type="compositionally biased region" description="Low complexity" evidence="1">
    <location>
        <begin position="248"/>
        <end position="258"/>
    </location>
</feature>
<dbReference type="Pfam" id="PF13254">
    <property type="entry name" value="DUF4045"/>
    <property type="match status" value="1"/>
</dbReference>
<dbReference type="GO" id="GO:0005737">
    <property type="term" value="C:cytoplasm"/>
    <property type="evidence" value="ECO:0007669"/>
    <property type="project" value="TreeGrafter"/>
</dbReference>
<dbReference type="InterPro" id="IPR057226">
    <property type="entry name" value="DUF7904"/>
</dbReference>
<keyword evidence="6" id="KW-1185">Reference proteome</keyword>
<dbReference type="HOGENOM" id="CLU_390805_0_0_1"/>
<gene>
    <name evidence="5" type="ORF">UCREL1_5689</name>
</gene>
<dbReference type="InterPro" id="IPR007123">
    <property type="entry name" value="Gelsolin-like_dom"/>
</dbReference>
<feature type="region of interest" description="Disordered" evidence="1">
    <location>
        <begin position="139"/>
        <end position="258"/>
    </location>
</feature>
<dbReference type="EMBL" id="KB706462">
    <property type="protein sequence ID" value="EMR67316.1"/>
    <property type="molecule type" value="Genomic_DNA"/>
</dbReference>
<dbReference type="OrthoDB" id="6375767at2759"/>
<proteinExistence type="predicted"/>
<accession>M7TBP9</accession>
<evidence type="ECO:0000313" key="6">
    <source>
        <dbReference type="Proteomes" id="UP000012174"/>
    </source>
</evidence>
<dbReference type="GO" id="GO:0051014">
    <property type="term" value="P:actin filament severing"/>
    <property type="evidence" value="ECO:0007669"/>
    <property type="project" value="TreeGrafter"/>
</dbReference>
<evidence type="ECO:0000259" key="3">
    <source>
        <dbReference type="Pfam" id="PF13254"/>
    </source>
</evidence>
<dbReference type="SMART" id="SM00262">
    <property type="entry name" value="GEL"/>
    <property type="match status" value="3"/>
</dbReference>
<dbReference type="KEGG" id="ela:UCREL1_5689"/>
<feature type="compositionally biased region" description="Polar residues" evidence="1">
    <location>
        <begin position="66"/>
        <end position="77"/>
    </location>
</feature>
<dbReference type="GO" id="GO:0051016">
    <property type="term" value="P:barbed-end actin filament capping"/>
    <property type="evidence" value="ECO:0007669"/>
    <property type="project" value="TreeGrafter"/>
</dbReference>
<dbReference type="PANTHER" id="PTHR11977">
    <property type="entry name" value="VILLIN"/>
    <property type="match status" value="1"/>
</dbReference>
<dbReference type="GO" id="GO:0005546">
    <property type="term" value="F:phosphatidylinositol-4,5-bisphosphate binding"/>
    <property type="evidence" value="ECO:0007669"/>
    <property type="project" value="TreeGrafter"/>
</dbReference>
<organism evidence="5 6">
    <name type="scientific">Eutypa lata (strain UCR-EL1)</name>
    <name type="common">Grapevine dieback disease fungus</name>
    <name type="synonym">Eutypa armeniacae</name>
    <dbReference type="NCBI Taxonomy" id="1287681"/>
    <lineage>
        <taxon>Eukaryota</taxon>
        <taxon>Fungi</taxon>
        <taxon>Dikarya</taxon>
        <taxon>Ascomycota</taxon>
        <taxon>Pezizomycotina</taxon>
        <taxon>Sordariomycetes</taxon>
        <taxon>Xylariomycetidae</taxon>
        <taxon>Xylariales</taxon>
        <taxon>Diatrypaceae</taxon>
        <taxon>Eutypa</taxon>
    </lineage>
</organism>
<feature type="domain" description="DUF4045" evidence="3">
    <location>
        <begin position="13"/>
        <end position="141"/>
    </location>
</feature>
<feature type="region of interest" description="Disordered" evidence="1">
    <location>
        <begin position="1"/>
        <end position="83"/>
    </location>
</feature>
<evidence type="ECO:0000259" key="4">
    <source>
        <dbReference type="Pfam" id="PF25480"/>
    </source>
</evidence>
<feature type="compositionally biased region" description="Basic and acidic residues" evidence="1">
    <location>
        <begin position="208"/>
        <end position="237"/>
    </location>
</feature>
<dbReference type="AlphaFoldDB" id="M7TBP9"/>
<feature type="compositionally biased region" description="Basic and acidic residues" evidence="1">
    <location>
        <begin position="43"/>
        <end position="63"/>
    </location>
</feature>
<evidence type="ECO:0000259" key="2">
    <source>
        <dbReference type="Pfam" id="PF00626"/>
    </source>
</evidence>
<dbReference type="Pfam" id="PF25480">
    <property type="entry name" value="DUF7904"/>
    <property type="match status" value="1"/>
</dbReference>
<dbReference type="GO" id="GO:0015629">
    <property type="term" value="C:actin cytoskeleton"/>
    <property type="evidence" value="ECO:0007669"/>
    <property type="project" value="TreeGrafter"/>
</dbReference>